<dbReference type="CDD" id="cd06260">
    <property type="entry name" value="DUF820-like"/>
    <property type="match status" value="1"/>
</dbReference>
<dbReference type="Pfam" id="PF05685">
    <property type="entry name" value="Uma2"/>
    <property type="match status" value="1"/>
</dbReference>
<dbReference type="Gene3D" id="3.90.1570.10">
    <property type="entry name" value="tt1808, chain A"/>
    <property type="match status" value="1"/>
</dbReference>
<protein>
    <submittedName>
        <fullName evidence="3">Uma2 family endonuclease</fullName>
    </submittedName>
</protein>
<dbReference type="PANTHER" id="PTHR35400">
    <property type="entry name" value="SLR1083 PROTEIN"/>
    <property type="match status" value="1"/>
</dbReference>
<organism evidence="3 4">
    <name type="scientific">Streptomyces stephensoniae</name>
    <dbReference type="NCBI Taxonomy" id="3375367"/>
    <lineage>
        <taxon>Bacteria</taxon>
        <taxon>Bacillati</taxon>
        <taxon>Actinomycetota</taxon>
        <taxon>Actinomycetes</taxon>
        <taxon>Kitasatosporales</taxon>
        <taxon>Streptomycetaceae</taxon>
        <taxon>Streptomyces</taxon>
    </lineage>
</organism>
<keyword evidence="3" id="KW-0540">Nuclease</keyword>
<name>A0ABU2W8L6_9ACTN</name>
<dbReference type="SUPFAM" id="SSF52980">
    <property type="entry name" value="Restriction endonuclease-like"/>
    <property type="match status" value="1"/>
</dbReference>
<comment type="caution">
    <text evidence="3">The sequence shown here is derived from an EMBL/GenBank/DDBJ whole genome shotgun (WGS) entry which is preliminary data.</text>
</comment>
<dbReference type="PANTHER" id="PTHR35400:SF3">
    <property type="entry name" value="SLL1072 PROTEIN"/>
    <property type="match status" value="1"/>
</dbReference>
<keyword evidence="4" id="KW-1185">Reference proteome</keyword>
<evidence type="ECO:0000313" key="3">
    <source>
        <dbReference type="EMBL" id="MDT0493964.1"/>
    </source>
</evidence>
<sequence>MPTPTHDDTEPPGVRWAVPPEGGWTADDLDTLPDLPRHTELIDGSLVLACPQTLFHSRAISFFGEHVRAAAPAAMETISRFTIDIDRHNRPEPDVIVVPRSVIRSMDQTRVPGNSVELAIEVAADETLTRDRETKPVKYARVGIPHYWRVENHDGRAVVYVFEREPATGAYTSTGIFHDRMKVTVPFPIDLDLTEIDPTTSRAAGPQ</sequence>
<gene>
    <name evidence="3" type="ORF">RM717_26015</name>
</gene>
<dbReference type="GO" id="GO:0004519">
    <property type="term" value="F:endonuclease activity"/>
    <property type="evidence" value="ECO:0007669"/>
    <property type="project" value="UniProtKB-KW"/>
</dbReference>
<feature type="domain" description="Putative restriction endonuclease" evidence="2">
    <location>
        <begin position="30"/>
        <end position="192"/>
    </location>
</feature>
<accession>A0ABU2W8L6</accession>
<dbReference type="InterPro" id="IPR008538">
    <property type="entry name" value="Uma2"/>
</dbReference>
<keyword evidence="3" id="KW-0255">Endonuclease</keyword>
<dbReference type="RefSeq" id="WP_311604603.1">
    <property type="nucleotide sequence ID" value="NZ_JAVRFG010000041.1"/>
</dbReference>
<evidence type="ECO:0000313" key="4">
    <source>
        <dbReference type="Proteomes" id="UP001180556"/>
    </source>
</evidence>
<evidence type="ECO:0000256" key="1">
    <source>
        <dbReference type="SAM" id="MobiDB-lite"/>
    </source>
</evidence>
<keyword evidence="3" id="KW-0378">Hydrolase</keyword>
<evidence type="ECO:0000259" key="2">
    <source>
        <dbReference type="Pfam" id="PF05685"/>
    </source>
</evidence>
<proteinExistence type="predicted"/>
<reference evidence="4" key="1">
    <citation type="submission" date="2023-07" db="EMBL/GenBank/DDBJ databases">
        <title>30 novel species of actinomycetes from the DSMZ collection.</title>
        <authorList>
            <person name="Nouioui I."/>
        </authorList>
    </citation>
    <scope>NUCLEOTIDE SEQUENCE [LARGE SCALE GENOMIC DNA]</scope>
    <source>
        <strain evidence="4">DSM 40932</strain>
    </source>
</reference>
<dbReference type="Proteomes" id="UP001180556">
    <property type="component" value="Unassembled WGS sequence"/>
</dbReference>
<dbReference type="EMBL" id="JAVRFG010000041">
    <property type="protein sequence ID" value="MDT0493964.1"/>
    <property type="molecule type" value="Genomic_DNA"/>
</dbReference>
<dbReference type="InterPro" id="IPR011335">
    <property type="entry name" value="Restrct_endonuc-II-like"/>
</dbReference>
<feature type="region of interest" description="Disordered" evidence="1">
    <location>
        <begin position="1"/>
        <end position="23"/>
    </location>
</feature>
<dbReference type="InterPro" id="IPR012296">
    <property type="entry name" value="Nuclease_put_TT1808"/>
</dbReference>